<reference evidence="2 3" key="1">
    <citation type="submission" date="2019-03" db="EMBL/GenBank/DDBJ databases">
        <title>Whole genome sequence of a novel Rubrobacter taiwanensis strain, isolated from Yellowstone National Park.</title>
        <authorList>
            <person name="Freed S."/>
            <person name="Ramaley R.F."/>
            <person name="Kyndt J.A."/>
        </authorList>
    </citation>
    <scope>NUCLEOTIDE SEQUENCE [LARGE SCALE GENOMIC DNA]</scope>
    <source>
        <strain evidence="2 3">Yellowstone</strain>
    </source>
</reference>
<dbReference type="CDD" id="cd12124">
    <property type="entry name" value="Pgbs"/>
    <property type="match status" value="1"/>
</dbReference>
<evidence type="ECO:0000313" key="3">
    <source>
        <dbReference type="Proteomes" id="UP000295244"/>
    </source>
</evidence>
<organism evidence="2 3">
    <name type="scientific">Rubrobacter taiwanensis</name>
    <dbReference type="NCBI Taxonomy" id="185139"/>
    <lineage>
        <taxon>Bacteria</taxon>
        <taxon>Bacillati</taxon>
        <taxon>Actinomycetota</taxon>
        <taxon>Rubrobacteria</taxon>
        <taxon>Rubrobacterales</taxon>
        <taxon>Rubrobacteraceae</taxon>
        <taxon>Rubrobacter</taxon>
    </lineage>
</organism>
<evidence type="ECO:0000259" key="1">
    <source>
        <dbReference type="Pfam" id="PF11563"/>
    </source>
</evidence>
<keyword evidence="3" id="KW-1185">Reference proteome</keyword>
<gene>
    <name evidence="2" type="ORF">E0L93_14400</name>
</gene>
<dbReference type="Pfam" id="PF11563">
    <property type="entry name" value="Protoglobin"/>
    <property type="match status" value="1"/>
</dbReference>
<dbReference type="GO" id="GO:0019825">
    <property type="term" value="F:oxygen binding"/>
    <property type="evidence" value="ECO:0007669"/>
    <property type="project" value="InterPro"/>
</dbReference>
<comment type="caution">
    <text evidence="2">The sequence shown here is derived from an EMBL/GenBank/DDBJ whole genome shotgun (WGS) entry which is preliminary data.</text>
</comment>
<dbReference type="SUPFAM" id="SSF46458">
    <property type="entry name" value="Globin-like"/>
    <property type="match status" value="1"/>
</dbReference>
<dbReference type="InterPro" id="IPR009050">
    <property type="entry name" value="Globin-like_sf"/>
</dbReference>
<proteinExistence type="predicted"/>
<dbReference type="AlphaFoldDB" id="A0A4R1BAD7"/>
<accession>A0A4R1BAD7</accession>
<dbReference type="GO" id="GO:0020037">
    <property type="term" value="F:heme binding"/>
    <property type="evidence" value="ECO:0007669"/>
    <property type="project" value="InterPro"/>
</dbReference>
<dbReference type="Gene3D" id="1.10.490.10">
    <property type="entry name" value="Globins"/>
    <property type="match status" value="1"/>
</dbReference>
<dbReference type="InterPro" id="IPR012102">
    <property type="entry name" value="Protoglobin"/>
</dbReference>
<feature type="domain" description="Globin-sensor" evidence="1">
    <location>
        <begin position="22"/>
        <end position="190"/>
    </location>
</feature>
<dbReference type="InterPro" id="IPR044398">
    <property type="entry name" value="Globin-sensor_dom"/>
</dbReference>
<dbReference type="Proteomes" id="UP000295244">
    <property type="component" value="Unassembled WGS sequence"/>
</dbReference>
<dbReference type="InterPro" id="IPR012292">
    <property type="entry name" value="Globin/Proto"/>
</dbReference>
<dbReference type="OrthoDB" id="9780134at2"/>
<sequence>MADIPGYTYGTAEVARSPVSLEDLEKLKQTIQFSEEDHEYLRMVGEALSDQTDALFEHWMSLFGPIFMSYFAGPDGTPDERYLGAAHPRFVQWIFDTCNRTYDQDWLNYQHEIGLRHHRTKKNQTDNVDSVPIVHFRYLWAVVYPMSAIRPFLARKDHSDEEVDKMHQAWTKALMLSVILWSHPYVKDGDW</sequence>
<dbReference type="RefSeq" id="WP_132692776.1">
    <property type="nucleotide sequence ID" value="NZ_SKBU01000037.1"/>
</dbReference>
<protein>
    <submittedName>
        <fullName evidence="2">Protogloblin ApPgb</fullName>
    </submittedName>
</protein>
<name>A0A4R1BAD7_9ACTN</name>
<evidence type="ECO:0000313" key="2">
    <source>
        <dbReference type="EMBL" id="TCJ13894.1"/>
    </source>
</evidence>
<dbReference type="EMBL" id="SKBU01000037">
    <property type="protein sequence ID" value="TCJ13894.1"/>
    <property type="molecule type" value="Genomic_DNA"/>
</dbReference>